<reference evidence="3 4" key="1">
    <citation type="submission" date="2016-10" db="EMBL/GenBank/DDBJ databases">
        <authorList>
            <person name="Varghese N."/>
            <person name="Submissions S."/>
        </authorList>
    </citation>
    <scope>NUCLEOTIDE SEQUENCE [LARGE SCALE GENOMIC DNA]</scope>
    <source>
        <strain evidence="3 4">DSM 17997</strain>
    </source>
</reference>
<comment type="caution">
    <text evidence="3">The sequence shown here is derived from an EMBL/GenBank/DDBJ whole genome shotgun (WGS) entry which is preliminary data.</text>
</comment>
<feature type="chain" id="PRO_5046964715" evidence="2">
    <location>
        <begin position="21"/>
        <end position="99"/>
    </location>
</feature>
<protein>
    <submittedName>
        <fullName evidence="3">Uncharacterized protein</fullName>
    </submittedName>
</protein>
<gene>
    <name evidence="3" type="ORF">SAMN05444412_10646</name>
</gene>
<dbReference type="EMBL" id="FNQC01000006">
    <property type="protein sequence ID" value="SDZ11789.1"/>
    <property type="molecule type" value="Genomic_DNA"/>
</dbReference>
<evidence type="ECO:0000313" key="4">
    <source>
        <dbReference type="Proteomes" id="UP000199663"/>
    </source>
</evidence>
<name>A0A1H3QGF1_9BACT</name>
<feature type="signal peptide" evidence="2">
    <location>
        <begin position="1"/>
        <end position="20"/>
    </location>
</feature>
<feature type="region of interest" description="Disordered" evidence="1">
    <location>
        <begin position="78"/>
        <end position="99"/>
    </location>
</feature>
<accession>A0A1H3QGF1</accession>
<evidence type="ECO:0000256" key="2">
    <source>
        <dbReference type="SAM" id="SignalP"/>
    </source>
</evidence>
<keyword evidence="2" id="KW-0732">Signal</keyword>
<keyword evidence="4" id="KW-1185">Reference proteome</keyword>
<proteinExistence type="predicted"/>
<dbReference type="Proteomes" id="UP000199663">
    <property type="component" value="Unassembled WGS sequence"/>
</dbReference>
<sequence>MTRFTFILAALFLAFNVSYAQSHSDLKGPAAKNYKPWKEQARTGVLMAKVVDTTEKGPAFKNRKAWKADADQVEINTTLREKRRVTGPEAKNRKPWKNN</sequence>
<dbReference type="RefSeq" id="WP_019597549.1">
    <property type="nucleotide sequence ID" value="NZ_FNQC01000006.1"/>
</dbReference>
<evidence type="ECO:0000313" key="3">
    <source>
        <dbReference type="EMBL" id="SDZ11789.1"/>
    </source>
</evidence>
<organism evidence="3 4">
    <name type="scientific">Rhodonellum ikkaensis</name>
    <dbReference type="NCBI Taxonomy" id="336829"/>
    <lineage>
        <taxon>Bacteria</taxon>
        <taxon>Pseudomonadati</taxon>
        <taxon>Bacteroidota</taxon>
        <taxon>Cytophagia</taxon>
        <taxon>Cytophagales</taxon>
        <taxon>Cytophagaceae</taxon>
        <taxon>Rhodonellum</taxon>
    </lineage>
</organism>
<evidence type="ECO:0000256" key="1">
    <source>
        <dbReference type="SAM" id="MobiDB-lite"/>
    </source>
</evidence>